<organism evidence="7 9">
    <name type="scientific">Enterococcus canintestini</name>
    <dbReference type="NCBI Taxonomy" id="317010"/>
    <lineage>
        <taxon>Bacteria</taxon>
        <taxon>Bacillati</taxon>
        <taxon>Bacillota</taxon>
        <taxon>Bacilli</taxon>
        <taxon>Lactobacillales</taxon>
        <taxon>Enterococcaceae</taxon>
        <taxon>Enterococcus</taxon>
    </lineage>
</organism>
<dbReference type="STRING" id="317010.RU96_GL000155"/>
<gene>
    <name evidence="8" type="ORF">AKL21_11435</name>
    <name evidence="7" type="ORF">RU96_GL000155</name>
</gene>
<sequence length="312" mass="34002">MKLVAKIKNNEKLMRFLTIVKNRFSDAQIGNNAVIVAYYLLLSLFPLLIAVGNLLPFLNIDPNSILPYVKDIIPDQVYTFIGPAIKNLLTQGSGGVLSISALAALWSASKSINGLQTAMNSAYGVNDRKNFIAVRIVSVIVIVLLLVAMVGVTVVLGVGRMILDGLQPILGFSGQIIETFQRFKWPLTIIALLAIMMIIYWIVPNAKVKLMTTWPGAVVATIGWMLLGQVFGLYAQFFAAKVSGYQIIGSFIVLMLWLNMAATIIILGGITNAIIAEYVTGQEVQDRKGALAKLSNKIEAKIGRNDKEDSSK</sequence>
<dbReference type="EMBL" id="JXKG01000001">
    <property type="protein sequence ID" value="OJG16688.1"/>
    <property type="molecule type" value="Genomic_DNA"/>
</dbReference>
<dbReference type="EMBL" id="LHUG01000013">
    <property type="protein sequence ID" value="PAA99916.1"/>
    <property type="molecule type" value="Genomic_DNA"/>
</dbReference>
<feature type="transmembrane region" description="Helical" evidence="6">
    <location>
        <begin position="136"/>
        <end position="163"/>
    </location>
</feature>
<feature type="transmembrane region" description="Helical" evidence="6">
    <location>
        <begin position="247"/>
        <end position="270"/>
    </location>
</feature>
<evidence type="ECO:0000256" key="6">
    <source>
        <dbReference type="SAM" id="Phobius"/>
    </source>
</evidence>
<dbReference type="GO" id="GO:0005886">
    <property type="term" value="C:plasma membrane"/>
    <property type="evidence" value="ECO:0007669"/>
    <property type="project" value="UniProtKB-SubCell"/>
</dbReference>
<evidence type="ECO:0000256" key="1">
    <source>
        <dbReference type="ARBA" id="ARBA00004651"/>
    </source>
</evidence>
<reference evidence="8 10" key="2">
    <citation type="submission" date="2015-08" db="EMBL/GenBank/DDBJ databases">
        <title>Enterococcus genome sequence.</title>
        <authorList>
            <person name="Acedo J.Z."/>
            <person name="Vederas J.C."/>
        </authorList>
    </citation>
    <scope>NUCLEOTIDE SEQUENCE [LARGE SCALE GENOMIC DNA]</scope>
    <source>
        <strain evidence="8 10">49</strain>
    </source>
</reference>
<feature type="transmembrane region" description="Helical" evidence="6">
    <location>
        <begin position="183"/>
        <end position="203"/>
    </location>
</feature>
<evidence type="ECO:0000313" key="10">
    <source>
        <dbReference type="Proteomes" id="UP000216797"/>
    </source>
</evidence>
<keyword evidence="4 6" id="KW-1133">Transmembrane helix</keyword>
<evidence type="ECO:0000256" key="3">
    <source>
        <dbReference type="ARBA" id="ARBA00022692"/>
    </source>
</evidence>
<dbReference type="Proteomes" id="UP000216797">
    <property type="component" value="Unassembled WGS sequence"/>
</dbReference>
<accession>A0A1L8RA99</accession>
<protein>
    <submittedName>
        <fullName evidence="8">Ribonuclease BN</fullName>
    </submittedName>
</protein>
<keyword evidence="5 6" id="KW-0472">Membrane</keyword>
<dbReference type="OrthoDB" id="9775903at2"/>
<dbReference type="Proteomes" id="UP000182835">
    <property type="component" value="Unassembled WGS sequence"/>
</dbReference>
<feature type="transmembrane region" description="Helical" evidence="6">
    <location>
        <begin position="36"/>
        <end position="58"/>
    </location>
</feature>
<proteinExistence type="predicted"/>
<dbReference type="RefSeq" id="WP_071863644.1">
    <property type="nucleotide sequence ID" value="NZ_JBHLVQ010000015.1"/>
</dbReference>
<evidence type="ECO:0000256" key="4">
    <source>
        <dbReference type="ARBA" id="ARBA00022989"/>
    </source>
</evidence>
<dbReference type="AlphaFoldDB" id="A0A1L8RA99"/>
<evidence type="ECO:0000313" key="7">
    <source>
        <dbReference type="EMBL" id="OJG16688.1"/>
    </source>
</evidence>
<comment type="caution">
    <text evidence="7">The sequence shown here is derived from an EMBL/GenBank/DDBJ whole genome shotgun (WGS) entry which is preliminary data.</text>
</comment>
<evidence type="ECO:0000256" key="5">
    <source>
        <dbReference type="ARBA" id="ARBA00023136"/>
    </source>
</evidence>
<evidence type="ECO:0000313" key="8">
    <source>
        <dbReference type="EMBL" id="PAA99916.1"/>
    </source>
</evidence>
<evidence type="ECO:0000256" key="2">
    <source>
        <dbReference type="ARBA" id="ARBA00022475"/>
    </source>
</evidence>
<dbReference type="InterPro" id="IPR017039">
    <property type="entry name" value="Virul_fac_BrkB"/>
</dbReference>
<dbReference type="NCBIfam" id="TIGR00765">
    <property type="entry name" value="yihY_not_rbn"/>
    <property type="match status" value="1"/>
</dbReference>
<comment type="subcellular location">
    <subcellularLocation>
        <location evidence="1">Cell membrane</location>
        <topology evidence="1">Multi-pass membrane protein</topology>
    </subcellularLocation>
</comment>
<dbReference type="Pfam" id="PF03631">
    <property type="entry name" value="Virul_fac_BrkB"/>
    <property type="match status" value="1"/>
</dbReference>
<name>A0A1L8RA99_9ENTE</name>
<reference evidence="7 9" key="1">
    <citation type="submission" date="2014-12" db="EMBL/GenBank/DDBJ databases">
        <title>Draft genome sequences of 29 type strains of Enterococci.</title>
        <authorList>
            <person name="Zhong Z."/>
            <person name="Sun Z."/>
            <person name="Liu W."/>
            <person name="Zhang W."/>
            <person name="Zhang H."/>
        </authorList>
    </citation>
    <scope>NUCLEOTIDE SEQUENCE [LARGE SCALE GENOMIC DNA]</scope>
    <source>
        <strain evidence="7 9">DSM 21207</strain>
    </source>
</reference>
<feature type="transmembrane region" description="Helical" evidence="6">
    <location>
        <begin position="215"/>
        <end position="235"/>
    </location>
</feature>
<dbReference type="PANTHER" id="PTHR30213:SF0">
    <property type="entry name" value="UPF0761 MEMBRANE PROTEIN YIHY"/>
    <property type="match status" value="1"/>
</dbReference>
<keyword evidence="3 6" id="KW-0812">Transmembrane</keyword>
<dbReference type="PANTHER" id="PTHR30213">
    <property type="entry name" value="INNER MEMBRANE PROTEIN YHJD"/>
    <property type="match status" value="1"/>
</dbReference>
<keyword evidence="2" id="KW-1003">Cell membrane</keyword>
<keyword evidence="10" id="KW-1185">Reference proteome</keyword>
<dbReference type="PIRSF" id="PIRSF035875">
    <property type="entry name" value="RNase_BN"/>
    <property type="match status" value="1"/>
</dbReference>
<evidence type="ECO:0000313" key="9">
    <source>
        <dbReference type="Proteomes" id="UP000182835"/>
    </source>
</evidence>